<dbReference type="InterPro" id="IPR005746">
    <property type="entry name" value="Thioredoxin"/>
</dbReference>
<dbReference type="InterPro" id="IPR036249">
    <property type="entry name" value="Thioredoxin-like_sf"/>
</dbReference>
<evidence type="ECO:0000256" key="4">
    <source>
        <dbReference type="ARBA" id="ARBA00023157"/>
    </source>
</evidence>
<evidence type="ECO:0000259" key="8">
    <source>
        <dbReference type="PROSITE" id="PS51352"/>
    </source>
</evidence>
<proteinExistence type="inferred from homology"/>
<name>A0AAW9CKH6_BURTH</name>
<protein>
    <submittedName>
        <fullName evidence="9">Thioredoxin-like domain protein</fullName>
    </submittedName>
</protein>
<dbReference type="Pfam" id="PF00085">
    <property type="entry name" value="Thioredoxin"/>
    <property type="match status" value="1"/>
</dbReference>
<dbReference type="InterPro" id="IPR013766">
    <property type="entry name" value="Thioredoxin_domain"/>
</dbReference>
<feature type="active site" description="Nucleophile" evidence="6">
    <location>
        <position position="8"/>
    </location>
</feature>
<dbReference type="GO" id="GO:0015035">
    <property type="term" value="F:protein-disulfide reductase activity"/>
    <property type="evidence" value="ECO:0007669"/>
    <property type="project" value="InterPro"/>
</dbReference>
<feature type="site" description="Deprotonates C-terminal active site Cys" evidence="6">
    <location>
        <position position="2"/>
    </location>
</feature>
<evidence type="ECO:0000313" key="10">
    <source>
        <dbReference type="Proteomes" id="UP001272137"/>
    </source>
</evidence>
<dbReference type="Gene3D" id="3.40.30.10">
    <property type="entry name" value="Glutaredoxin"/>
    <property type="match status" value="1"/>
</dbReference>
<feature type="site" description="Contributes to redox potential value" evidence="6">
    <location>
        <position position="10"/>
    </location>
</feature>
<comment type="similarity">
    <text evidence="1">Belongs to the thioredoxin family.</text>
</comment>
<dbReference type="CDD" id="cd02947">
    <property type="entry name" value="TRX_family"/>
    <property type="match status" value="1"/>
</dbReference>
<comment type="caution">
    <text evidence="9">The sequence shown here is derived from an EMBL/GenBank/DDBJ whole genome shotgun (WGS) entry which is preliminary data.</text>
</comment>
<feature type="site" description="Contributes to redox potential value" evidence="6">
    <location>
        <position position="9"/>
    </location>
</feature>
<reference evidence="9" key="1">
    <citation type="submission" date="2018-08" db="EMBL/GenBank/DDBJ databases">
        <title>Identification of Burkholderia cepacia strains that express a Burkholderia pseudomallei-like capsular polysaccharide.</title>
        <authorList>
            <person name="Burtnick M.N."/>
            <person name="Vongsouvath M."/>
            <person name="Newton P."/>
            <person name="Wuthiekanun V."/>
            <person name="Limmathurotsakul D."/>
            <person name="Brett P.J."/>
            <person name="Chantratita N."/>
            <person name="Dance D.A."/>
        </authorList>
    </citation>
    <scope>NUCLEOTIDE SEQUENCE</scope>
    <source>
        <strain evidence="9">SBXCC001</strain>
    </source>
</reference>
<keyword evidence="3" id="KW-0249">Electron transport</keyword>
<dbReference type="AlphaFoldDB" id="A0AAW9CKH6"/>
<evidence type="ECO:0000256" key="1">
    <source>
        <dbReference type="ARBA" id="ARBA00008987"/>
    </source>
</evidence>
<evidence type="ECO:0000256" key="3">
    <source>
        <dbReference type="ARBA" id="ARBA00022982"/>
    </source>
</evidence>
<feature type="disulfide bond" description="Redox-active" evidence="7">
    <location>
        <begin position="8"/>
        <end position="11"/>
    </location>
</feature>
<feature type="active site" description="Nucleophile" evidence="6">
    <location>
        <position position="11"/>
    </location>
</feature>
<evidence type="ECO:0000256" key="2">
    <source>
        <dbReference type="ARBA" id="ARBA00022448"/>
    </source>
</evidence>
<accession>A0AAW9CKH6</accession>
<dbReference type="PIRSF" id="PIRSF000077">
    <property type="entry name" value="Thioredoxin"/>
    <property type="match status" value="1"/>
</dbReference>
<dbReference type="PROSITE" id="PS51352">
    <property type="entry name" value="THIOREDOXIN_2"/>
    <property type="match status" value="1"/>
</dbReference>
<dbReference type="Proteomes" id="UP001272137">
    <property type="component" value="Unassembled WGS sequence"/>
</dbReference>
<evidence type="ECO:0000256" key="7">
    <source>
        <dbReference type="PIRSR" id="PIRSR000077-4"/>
    </source>
</evidence>
<sequence>MDFWANWCGPCHAMTPQFAAAAKLLTGSVMFAKVETDHAQRISAQYQIRSIPTVILFLNGVESSRRTGAMSSQQITQWVRSVQPR</sequence>
<evidence type="ECO:0000256" key="5">
    <source>
        <dbReference type="ARBA" id="ARBA00023284"/>
    </source>
</evidence>
<dbReference type="PANTHER" id="PTHR45663">
    <property type="entry name" value="GEO12009P1"/>
    <property type="match status" value="1"/>
</dbReference>
<evidence type="ECO:0000313" key="9">
    <source>
        <dbReference type="EMBL" id="MDW9250747.1"/>
    </source>
</evidence>
<keyword evidence="2" id="KW-0813">Transport</keyword>
<dbReference type="EMBL" id="QXCT01000001">
    <property type="protein sequence ID" value="MDW9250747.1"/>
    <property type="molecule type" value="Genomic_DNA"/>
</dbReference>
<dbReference type="SUPFAM" id="SSF52833">
    <property type="entry name" value="Thioredoxin-like"/>
    <property type="match status" value="1"/>
</dbReference>
<gene>
    <name evidence="9" type="ORF">C7S16_5698</name>
</gene>
<organism evidence="9 10">
    <name type="scientific">Burkholderia thailandensis</name>
    <dbReference type="NCBI Taxonomy" id="57975"/>
    <lineage>
        <taxon>Bacteria</taxon>
        <taxon>Pseudomonadati</taxon>
        <taxon>Pseudomonadota</taxon>
        <taxon>Betaproteobacteria</taxon>
        <taxon>Burkholderiales</taxon>
        <taxon>Burkholderiaceae</taxon>
        <taxon>Burkholderia</taxon>
        <taxon>pseudomallei group</taxon>
    </lineage>
</organism>
<dbReference type="PANTHER" id="PTHR45663:SF11">
    <property type="entry name" value="GEO12009P1"/>
    <property type="match status" value="1"/>
</dbReference>
<dbReference type="GO" id="GO:0005737">
    <property type="term" value="C:cytoplasm"/>
    <property type="evidence" value="ECO:0007669"/>
    <property type="project" value="TreeGrafter"/>
</dbReference>
<evidence type="ECO:0000256" key="6">
    <source>
        <dbReference type="PIRSR" id="PIRSR000077-1"/>
    </source>
</evidence>
<keyword evidence="4 7" id="KW-1015">Disulfide bond</keyword>
<feature type="domain" description="Thioredoxin" evidence="8">
    <location>
        <begin position="1"/>
        <end position="84"/>
    </location>
</feature>
<keyword evidence="5 7" id="KW-0676">Redox-active center</keyword>